<dbReference type="EMBL" id="NJHN03000092">
    <property type="protein sequence ID" value="KAH9416464.1"/>
    <property type="molecule type" value="Genomic_DNA"/>
</dbReference>
<gene>
    <name evidence="1" type="ORF">DERP_012892</name>
</gene>
<name>A0ABQ8J1N0_DERPT</name>
<keyword evidence="2" id="KW-1185">Reference proteome</keyword>
<sequence length="63" mass="7224">MLIKLTIAKHIAENVYVVGDIDDAAIINVVPICMTIWQCNCVHLPLFNDDHDDNIMSDIIFYY</sequence>
<evidence type="ECO:0000313" key="1">
    <source>
        <dbReference type="EMBL" id="KAH9416464.1"/>
    </source>
</evidence>
<organism evidence="1 2">
    <name type="scientific">Dermatophagoides pteronyssinus</name>
    <name type="common">European house dust mite</name>
    <dbReference type="NCBI Taxonomy" id="6956"/>
    <lineage>
        <taxon>Eukaryota</taxon>
        <taxon>Metazoa</taxon>
        <taxon>Ecdysozoa</taxon>
        <taxon>Arthropoda</taxon>
        <taxon>Chelicerata</taxon>
        <taxon>Arachnida</taxon>
        <taxon>Acari</taxon>
        <taxon>Acariformes</taxon>
        <taxon>Sarcoptiformes</taxon>
        <taxon>Astigmata</taxon>
        <taxon>Psoroptidia</taxon>
        <taxon>Analgoidea</taxon>
        <taxon>Pyroglyphidae</taxon>
        <taxon>Dermatophagoidinae</taxon>
        <taxon>Dermatophagoides</taxon>
    </lineage>
</organism>
<reference evidence="1 2" key="1">
    <citation type="journal article" date="2018" name="J. Allergy Clin. Immunol.">
        <title>High-quality assembly of Dermatophagoides pteronyssinus genome and transcriptome reveals a wide range of novel allergens.</title>
        <authorList>
            <person name="Liu X.Y."/>
            <person name="Yang K.Y."/>
            <person name="Wang M.Q."/>
            <person name="Kwok J.S."/>
            <person name="Zeng X."/>
            <person name="Yang Z."/>
            <person name="Xiao X.J."/>
            <person name="Lau C.P."/>
            <person name="Li Y."/>
            <person name="Huang Z.M."/>
            <person name="Ba J.G."/>
            <person name="Yim A.K."/>
            <person name="Ouyang C.Y."/>
            <person name="Ngai S.M."/>
            <person name="Chan T.F."/>
            <person name="Leung E.L."/>
            <person name="Liu L."/>
            <person name="Liu Z.G."/>
            <person name="Tsui S.K."/>
        </authorList>
    </citation>
    <scope>NUCLEOTIDE SEQUENCE [LARGE SCALE GENOMIC DNA]</scope>
    <source>
        <strain evidence="1">Derp</strain>
    </source>
</reference>
<comment type="caution">
    <text evidence="1">The sequence shown here is derived from an EMBL/GenBank/DDBJ whole genome shotgun (WGS) entry which is preliminary data.</text>
</comment>
<accession>A0ABQ8J1N0</accession>
<proteinExistence type="predicted"/>
<reference evidence="1 2" key="2">
    <citation type="journal article" date="2022" name="Mol. Biol. Evol.">
        <title>Comparative Genomics Reveals Insights into the Divergent Evolution of Astigmatic Mites and Household Pest Adaptations.</title>
        <authorList>
            <person name="Xiong Q."/>
            <person name="Wan A.T."/>
            <person name="Liu X."/>
            <person name="Fung C.S."/>
            <person name="Xiao X."/>
            <person name="Malainual N."/>
            <person name="Hou J."/>
            <person name="Wang L."/>
            <person name="Wang M."/>
            <person name="Yang K.Y."/>
            <person name="Cui Y."/>
            <person name="Leung E.L."/>
            <person name="Nong W."/>
            <person name="Shin S.K."/>
            <person name="Au S.W."/>
            <person name="Jeong K.Y."/>
            <person name="Chew F.T."/>
            <person name="Hui J.H."/>
            <person name="Leung T.F."/>
            <person name="Tungtrongchitr A."/>
            <person name="Zhong N."/>
            <person name="Liu Z."/>
            <person name="Tsui S.K."/>
        </authorList>
    </citation>
    <scope>NUCLEOTIDE SEQUENCE [LARGE SCALE GENOMIC DNA]</scope>
    <source>
        <strain evidence="1">Derp</strain>
    </source>
</reference>
<evidence type="ECO:0000313" key="2">
    <source>
        <dbReference type="Proteomes" id="UP000887458"/>
    </source>
</evidence>
<dbReference type="Proteomes" id="UP000887458">
    <property type="component" value="Unassembled WGS sequence"/>
</dbReference>
<protein>
    <submittedName>
        <fullName evidence="1">Uncharacterized protein</fullName>
    </submittedName>
</protein>